<accession>A0A1U7HIX4</accession>
<evidence type="ECO:0000313" key="2">
    <source>
        <dbReference type="Proteomes" id="UP000186868"/>
    </source>
</evidence>
<dbReference type="AlphaFoldDB" id="A0A1U7HIX4"/>
<protein>
    <submittedName>
        <fullName evidence="1">Uncharacterized protein</fullName>
    </submittedName>
</protein>
<dbReference type="Proteomes" id="UP000186868">
    <property type="component" value="Unassembled WGS sequence"/>
</dbReference>
<dbReference type="EMBL" id="MRCB01000009">
    <property type="protein sequence ID" value="OKH23540.1"/>
    <property type="molecule type" value="Genomic_DNA"/>
</dbReference>
<gene>
    <name evidence="1" type="ORF">NIES593_09975</name>
</gene>
<comment type="caution">
    <text evidence="1">The sequence shown here is derived from an EMBL/GenBank/DDBJ whole genome shotgun (WGS) entry which is preliminary data.</text>
</comment>
<evidence type="ECO:0000313" key="1">
    <source>
        <dbReference type="EMBL" id="OKH23540.1"/>
    </source>
</evidence>
<proteinExistence type="predicted"/>
<organism evidence="1 2">
    <name type="scientific">Hydrococcus rivularis NIES-593</name>
    <dbReference type="NCBI Taxonomy" id="1921803"/>
    <lineage>
        <taxon>Bacteria</taxon>
        <taxon>Bacillati</taxon>
        <taxon>Cyanobacteriota</taxon>
        <taxon>Cyanophyceae</taxon>
        <taxon>Pleurocapsales</taxon>
        <taxon>Hydrococcaceae</taxon>
        <taxon>Hydrococcus</taxon>
    </lineage>
</organism>
<name>A0A1U7HIX4_9CYAN</name>
<reference evidence="1 2" key="1">
    <citation type="submission" date="2016-11" db="EMBL/GenBank/DDBJ databases">
        <title>Draft Genome Sequences of Nine Cyanobacterial Strains from Diverse Habitats.</title>
        <authorList>
            <person name="Zhu T."/>
            <person name="Hou S."/>
            <person name="Lu X."/>
            <person name="Hess W.R."/>
        </authorList>
    </citation>
    <scope>NUCLEOTIDE SEQUENCE [LARGE SCALE GENOMIC DNA]</scope>
    <source>
        <strain evidence="1 2">NIES-593</strain>
    </source>
</reference>
<keyword evidence="2" id="KW-1185">Reference proteome</keyword>
<sequence length="81" mass="9253">MIHIKASLRIIMLEYYLHRSGQISTAIHPFVKGATPSKSNQQVKSRPEQLLRGIHNLVLSGFSAIARLIRSDRLQRMNRSD</sequence>
<dbReference type="STRING" id="1921803.NIES593_09975"/>